<keyword evidence="4 8" id="KW-0862">Zinc</keyword>
<dbReference type="KEGG" id="bgok:Pr1d_14620"/>
<dbReference type="PANTHER" id="PTHR42683">
    <property type="entry name" value="ALDEHYDE REDUCTASE"/>
    <property type="match status" value="1"/>
</dbReference>
<dbReference type="Pfam" id="PF00107">
    <property type="entry name" value="ADH_zinc_N"/>
    <property type="match status" value="1"/>
</dbReference>
<dbReference type="Proteomes" id="UP000323917">
    <property type="component" value="Chromosome"/>
</dbReference>
<reference evidence="10 11" key="1">
    <citation type="submission" date="2019-08" db="EMBL/GenBank/DDBJ databases">
        <title>Deep-cultivation of Planctomycetes and their phenomic and genomic characterization uncovers novel biology.</title>
        <authorList>
            <person name="Wiegand S."/>
            <person name="Jogler M."/>
            <person name="Boedeker C."/>
            <person name="Pinto D."/>
            <person name="Vollmers J."/>
            <person name="Rivas-Marin E."/>
            <person name="Kohn T."/>
            <person name="Peeters S.H."/>
            <person name="Heuer A."/>
            <person name="Rast P."/>
            <person name="Oberbeckmann S."/>
            <person name="Bunk B."/>
            <person name="Jeske O."/>
            <person name="Meyerdierks A."/>
            <person name="Storesund J.E."/>
            <person name="Kallscheuer N."/>
            <person name="Luecker S."/>
            <person name="Lage O.M."/>
            <person name="Pohl T."/>
            <person name="Merkel B.J."/>
            <person name="Hornburger P."/>
            <person name="Mueller R.-W."/>
            <person name="Bruemmer F."/>
            <person name="Labrenz M."/>
            <person name="Spormann A.M."/>
            <person name="Op den Camp H."/>
            <person name="Overmann J."/>
            <person name="Amann R."/>
            <person name="Jetten M.S.M."/>
            <person name="Mascher T."/>
            <person name="Medema M.H."/>
            <person name="Devos D.P."/>
            <person name="Kaster A.-K."/>
            <person name="Ovreas L."/>
            <person name="Rohde M."/>
            <person name="Galperin M.Y."/>
            <person name="Jogler C."/>
        </authorList>
    </citation>
    <scope>NUCLEOTIDE SEQUENCE [LARGE SCALE GENOMIC DNA]</scope>
    <source>
        <strain evidence="10 11">Pr1d</strain>
    </source>
</reference>
<dbReference type="Gene3D" id="3.40.50.720">
    <property type="entry name" value="NAD(P)-binding Rossmann-like Domain"/>
    <property type="match status" value="1"/>
</dbReference>
<dbReference type="InterPro" id="IPR011032">
    <property type="entry name" value="GroES-like_sf"/>
</dbReference>
<dbReference type="SMART" id="SM00829">
    <property type="entry name" value="PKS_ER"/>
    <property type="match status" value="1"/>
</dbReference>
<dbReference type="InterPro" id="IPR029752">
    <property type="entry name" value="D-isomer_DH_CS1"/>
</dbReference>
<evidence type="ECO:0000256" key="7">
    <source>
        <dbReference type="ARBA" id="ARBA00024074"/>
    </source>
</evidence>
<dbReference type="FunFam" id="3.90.180.10:FF:000018">
    <property type="entry name" value="NAD(P)-dependent alcohol dehydrogenase"/>
    <property type="match status" value="1"/>
</dbReference>
<dbReference type="InterPro" id="IPR047109">
    <property type="entry name" value="CAD-like"/>
</dbReference>
<dbReference type="FunFam" id="3.40.50.720:FF:000022">
    <property type="entry name" value="Cinnamyl alcohol dehydrogenase"/>
    <property type="match status" value="1"/>
</dbReference>
<dbReference type="InterPro" id="IPR036291">
    <property type="entry name" value="NAD(P)-bd_dom_sf"/>
</dbReference>
<accession>A0A5B9Q913</accession>
<dbReference type="CDD" id="cd05283">
    <property type="entry name" value="CAD1"/>
    <property type="match status" value="1"/>
</dbReference>
<comment type="cofactor">
    <cofactor evidence="1 8">
        <name>Zn(2+)</name>
        <dbReference type="ChEBI" id="CHEBI:29105"/>
    </cofactor>
</comment>
<dbReference type="PROSITE" id="PS00065">
    <property type="entry name" value="D_2_HYDROXYACID_DH_1"/>
    <property type="match status" value="1"/>
</dbReference>
<dbReference type="RefSeq" id="WP_315853117.1">
    <property type="nucleotide sequence ID" value="NZ_CP042913.1"/>
</dbReference>
<dbReference type="PROSITE" id="PS00059">
    <property type="entry name" value="ADH_ZINC"/>
    <property type="match status" value="1"/>
</dbReference>
<keyword evidence="3 8" id="KW-0479">Metal-binding</keyword>
<evidence type="ECO:0000313" key="10">
    <source>
        <dbReference type="EMBL" id="QEG34189.1"/>
    </source>
</evidence>
<dbReference type="Gene3D" id="3.90.180.10">
    <property type="entry name" value="Medium-chain alcohol dehydrogenases, catalytic domain"/>
    <property type="match status" value="1"/>
</dbReference>
<keyword evidence="5" id="KW-0521">NADP</keyword>
<dbReference type="GO" id="GO:0008270">
    <property type="term" value="F:zinc ion binding"/>
    <property type="evidence" value="ECO:0007669"/>
    <property type="project" value="InterPro"/>
</dbReference>
<keyword evidence="11" id="KW-1185">Reference proteome</keyword>
<name>A0A5B9Q913_9BACT</name>
<evidence type="ECO:0000256" key="8">
    <source>
        <dbReference type="RuleBase" id="RU361277"/>
    </source>
</evidence>
<proteinExistence type="inferred from homology"/>
<evidence type="ECO:0000256" key="6">
    <source>
        <dbReference type="ARBA" id="ARBA00023002"/>
    </source>
</evidence>
<evidence type="ECO:0000256" key="5">
    <source>
        <dbReference type="ARBA" id="ARBA00022857"/>
    </source>
</evidence>
<evidence type="ECO:0000256" key="3">
    <source>
        <dbReference type="ARBA" id="ARBA00022723"/>
    </source>
</evidence>
<evidence type="ECO:0000259" key="9">
    <source>
        <dbReference type="SMART" id="SM00829"/>
    </source>
</evidence>
<dbReference type="InterPro" id="IPR020843">
    <property type="entry name" value="ER"/>
</dbReference>
<dbReference type="SUPFAM" id="SSF50129">
    <property type="entry name" value="GroES-like"/>
    <property type="match status" value="1"/>
</dbReference>
<dbReference type="AlphaFoldDB" id="A0A5B9Q913"/>
<organism evidence="10 11">
    <name type="scientific">Bythopirellula goksoeyrii</name>
    <dbReference type="NCBI Taxonomy" id="1400387"/>
    <lineage>
        <taxon>Bacteria</taxon>
        <taxon>Pseudomonadati</taxon>
        <taxon>Planctomycetota</taxon>
        <taxon>Planctomycetia</taxon>
        <taxon>Pirellulales</taxon>
        <taxon>Lacipirellulaceae</taxon>
        <taxon>Bythopirellula</taxon>
    </lineage>
</organism>
<dbReference type="InterPro" id="IPR013149">
    <property type="entry name" value="ADH-like_C"/>
</dbReference>
<feature type="domain" description="Enoyl reductase (ER)" evidence="9">
    <location>
        <begin position="42"/>
        <end position="365"/>
    </location>
</feature>
<evidence type="ECO:0000256" key="2">
    <source>
        <dbReference type="ARBA" id="ARBA00008072"/>
    </source>
</evidence>
<dbReference type="InterPro" id="IPR013154">
    <property type="entry name" value="ADH-like_N"/>
</dbReference>
<dbReference type="Pfam" id="PF08240">
    <property type="entry name" value="ADH_N"/>
    <property type="match status" value="1"/>
</dbReference>
<dbReference type="InterPro" id="IPR002328">
    <property type="entry name" value="ADH_Zn_CS"/>
</dbReference>
<comment type="similarity">
    <text evidence="2 8">Belongs to the zinc-containing alcohol dehydrogenase family.</text>
</comment>
<gene>
    <name evidence="10" type="primary">ahr</name>
    <name evidence="10" type="ORF">Pr1d_14620</name>
</gene>
<keyword evidence="6 10" id="KW-0560">Oxidoreductase</keyword>
<dbReference type="GO" id="GO:0008106">
    <property type="term" value="F:alcohol dehydrogenase (NADP+) activity"/>
    <property type="evidence" value="ECO:0007669"/>
    <property type="project" value="UniProtKB-EC"/>
</dbReference>
<dbReference type="EC" id="1.1.1.2" evidence="7"/>
<evidence type="ECO:0000256" key="1">
    <source>
        <dbReference type="ARBA" id="ARBA00001947"/>
    </source>
</evidence>
<evidence type="ECO:0000256" key="4">
    <source>
        <dbReference type="ARBA" id="ARBA00022833"/>
    </source>
</evidence>
<protein>
    <recommendedName>
        <fullName evidence="7">alcohol dehydrogenase (NADP(+))</fullName>
        <ecNumber evidence="7">1.1.1.2</ecNumber>
    </recommendedName>
</protein>
<dbReference type="EMBL" id="CP042913">
    <property type="protein sequence ID" value="QEG34189.1"/>
    <property type="molecule type" value="Genomic_DNA"/>
</dbReference>
<evidence type="ECO:0000313" key="11">
    <source>
        <dbReference type="Proteomes" id="UP000323917"/>
    </source>
</evidence>
<dbReference type="SUPFAM" id="SSF51735">
    <property type="entry name" value="NAD(P)-binding Rossmann-fold domains"/>
    <property type="match status" value="1"/>
</dbReference>
<sequence length="368" mass="39267">MTSRGMNVAIFLVIAELVKYTPSGGVKTQFDRRLAMFHAYAASSPDADFVTFEFDPGPLGHDEVEVAVEYCGICHSDLSMKKNDWGMTAYPFVGGHEVAGRIVALGEGVAGLGVGQRVGIGWTAFSCLRCDQCQSGHQNRCLQAQGTIVGRHGGFADRVRAQAAWTIPIPDGLESVDCGPLFCGGLTVFEPFVANNILPTARVAVVGIGGLGHMALQFARAWGCEVTAFSTSPDKEEEAHQMGAHHFLNSRDTEALAGVAGSFDMVLVTVNAPLDWDAYINTLRPGGKLHLVGAAEKITATVFPLILAQRSIGGSPTGSIVRAKEMLDFSARHGIKPMIETYPMSDLNTAMDHLEAGNARYRIVLTAG</sequence>